<evidence type="ECO:0000256" key="1">
    <source>
        <dbReference type="SAM" id="SignalP"/>
    </source>
</evidence>
<keyword evidence="4" id="KW-1185">Reference proteome</keyword>
<dbReference type="Proteomes" id="UP001597475">
    <property type="component" value="Unassembled WGS sequence"/>
</dbReference>
<feature type="chain" id="PRO_5046952190" evidence="1">
    <location>
        <begin position="24"/>
        <end position="170"/>
    </location>
</feature>
<dbReference type="Gene3D" id="3.40.1000.10">
    <property type="entry name" value="Mog1/PsbP, alpha/beta/alpha sandwich"/>
    <property type="match status" value="1"/>
</dbReference>
<comment type="caution">
    <text evidence="3">The sequence shown here is derived from an EMBL/GenBank/DDBJ whole genome shotgun (WGS) entry which is preliminary data.</text>
</comment>
<dbReference type="RefSeq" id="WP_386845631.1">
    <property type="nucleotide sequence ID" value="NZ_JBHUMK010000048.1"/>
</dbReference>
<proteinExistence type="predicted"/>
<evidence type="ECO:0000259" key="2">
    <source>
        <dbReference type="Pfam" id="PF01789"/>
    </source>
</evidence>
<accession>A0ABW5P4T0</accession>
<dbReference type="InterPro" id="IPR016123">
    <property type="entry name" value="Mog1/PsbP_a/b/a-sand"/>
</dbReference>
<evidence type="ECO:0000313" key="4">
    <source>
        <dbReference type="Proteomes" id="UP001597475"/>
    </source>
</evidence>
<organism evidence="3 4">
    <name type="scientific">Deinococcus taklimakanensis</name>
    <dbReference type="NCBI Taxonomy" id="536443"/>
    <lineage>
        <taxon>Bacteria</taxon>
        <taxon>Thermotogati</taxon>
        <taxon>Deinococcota</taxon>
        <taxon>Deinococci</taxon>
        <taxon>Deinococcales</taxon>
        <taxon>Deinococcaceae</taxon>
        <taxon>Deinococcus</taxon>
    </lineage>
</organism>
<sequence>MPLHATRASVFLACVLLNLSAQAGATPFHDAELGFSFQPPSGWKKRAVAGARVAYLAPEQIGGHTPNLNLVVTTSPTPITAQVIREGLAGIRAGIPDMRNYSEKQVRVAGATAYLLSYDGAARGQSLHAEQLVLVKANRVYTLTGGAPSSLGGRYSPIFQKVFRSVRFTK</sequence>
<reference evidence="4" key="1">
    <citation type="journal article" date="2019" name="Int. J. Syst. Evol. Microbiol.">
        <title>The Global Catalogue of Microorganisms (GCM) 10K type strain sequencing project: providing services to taxonomists for standard genome sequencing and annotation.</title>
        <authorList>
            <consortium name="The Broad Institute Genomics Platform"/>
            <consortium name="The Broad Institute Genome Sequencing Center for Infectious Disease"/>
            <person name="Wu L."/>
            <person name="Ma J."/>
        </authorList>
    </citation>
    <scope>NUCLEOTIDE SEQUENCE [LARGE SCALE GENOMIC DNA]</scope>
    <source>
        <strain evidence="4">KCTC 33842</strain>
    </source>
</reference>
<feature type="signal peptide" evidence="1">
    <location>
        <begin position="1"/>
        <end position="23"/>
    </location>
</feature>
<feature type="domain" description="PsbP C-terminal" evidence="2">
    <location>
        <begin position="24"/>
        <end position="167"/>
    </location>
</feature>
<dbReference type="EMBL" id="JBHUMK010000048">
    <property type="protein sequence ID" value="MFD2609901.1"/>
    <property type="molecule type" value="Genomic_DNA"/>
</dbReference>
<evidence type="ECO:0000313" key="3">
    <source>
        <dbReference type="EMBL" id="MFD2609901.1"/>
    </source>
</evidence>
<dbReference type="InterPro" id="IPR002683">
    <property type="entry name" value="PsbP_C"/>
</dbReference>
<dbReference type="Pfam" id="PF01789">
    <property type="entry name" value="PsbP"/>
    <property type="match status" value="1"/>
</dbReference>
<protein>
    <submittedName>
        <fullName evidence="3">PsbP-related protein</fullName>
    </submittedName>
</protein>
<gene>
    <name evidence="3" type="ORF">ACFSR9_10720</name>
</gene>
<name>A0ABW5P4T0_9DEIO</name>
<dbReference type="SUPFAM" id="SSF55724">
    <property type="entry name" value="Mog1p/PsbP-like"/>
    <property type="match status" value="1"/>
</dbReference>
<keyword evidence="1" id="KW-0732">Signal</keyword>